<feature type="region of interest" description="Disordered" evidence="1">
    <location>
        <begin position="30"/>
        <end position="80"/>
    </location>
</feature>
<feature type="compositionally biased region" description="Gly residues" evidence="1">
    <location>
        <begin position="62"/>
        <end position="73"/>
    </location>
</feature>
<evidence type="ECO:0000256" key="1">
    <source>
        <dbReference type="SAM" id="MobiDB-lite"/>
    </source>
</evidence>
<protein>
    <submittedName>
        <fullName evidence="2">Uncharacterized protein</fullName>
    </submittedName>
</protein>
<comment type="caution">
    <text evidence="2">The sequence shown here is derived from an EMBL/GenBank/DDBJ whole genome shotgun (WGS) entry which is preliminary data.</text>
</comment>
<dbReference type="EMBL" id="JAINUG010000252">
    <property type="protein sequence ID" value="KAJ8385384.1"/>
    <property type="molecule type" value="Genomic_DNA"/>
</dbReference>
<name>A0AAD7RJI3_9TELE</name>
<accession>A0AAD7RJI3</accession>
<evidence type="ECO:0000313" key="2">
    <source>
        <dbReference type="EMBL" id="KAJ8385384.1"/>
    </source>
</evidence>
<proteinExistence type="predicted"/>
<dbReference type="Proteomes" id="UP001221898">
    <property type="component" value="Unassembled WGS sequence"/>
</dbReference>
<dbReference type="AlphaFoldDB" id="A0AAD7RJI3"/>
<reference evidence="2" key="1">
    <citation type="journal article" date="2023" name="Science">
        <title>Genome structures resolve the early diversification of teleost fishes.</title>
        <authorList>
            <person name="Parey E."/>
            <person name="Louis A."/>
            <person name="Montfort J."/>
            <person name="Bouchez O."/>
            <person name="Roques C."/>
            <person name="Iampietro C."/>
            <person name="Lluch J."/>
            <person name="Castinel A."/>
            <person name="Donnadieu C."/>
            <person name="Desvignes T."/>
            <person name="Floi Bucao C."/>
            <person name="Jouanno E."/>
            <person name="Wen M."/>
            <person name="Mejri S."/>
            <person name="Dirks R."/>
            <person name="Jansen H."/>
            <person name="Henkel C."/>
            <person name="Chen W.J."/>
            <person name="Zahm M."/>
            <person name="Cabau C."/>
            <person name="Klopp C."/>
            <person name="Thompson A.W."/>
            <person name="Robinson-Rechavi M."/>
            <person name="Braasch I."/>
            <person name="Lecointre G."/>
            <person name="Bobe J."/>
            <person name="Postlethwait J.H."/>
            <person name="Berthelot C."/>
            <person name="Roest Crollius H."/>
            <person name="Guiguen Y."/>
        </authorList>
    </citation>
    <scope>NUCLEOTIDE SEQUENCE</scope>
    <source>
        <strain evidence="2">NC1722</strain>
    </source>
</reference>
<sequence>MPKRSGLLLTHGHKITTAKGFSTRWWLTPTRGDHEMTGRRETPGVPDVKHAEQCHRCRSGSTGRGRGHGGGGNQSSKNNGGVIIVKSWGILLETAQTSVQEVTGH</sequence>
<keyword evidence="3" id="KW-1185">Reference proteome</keyword>
<gene>
    <name evidence="2" type="ORF">AAFF_G00190050</name>
</gene>
<evidence type="ECO:0000313" key="3">
    <source>
        <dbReference type="Proteomes" id="UP001221898"/>
    </source>
</evidence>
<organism evidence="2 3">
    <name type="scientific">Aldrovandia affinis</name>
    <dbReference type="NCBI Taxonomy" id="143900"/>
    <lineage>
        <taxon>Eukaryota</taxon>
        <taxon>Metazoa</taxon>
        <taxon>Chordata</taxon>
        <taxon>Craniata</taxon>
        <taxon>Vertebrata</taxon>
        <taxon>Euteleostomi</taxon>
        <taxon>Actinopterygii</taxon>
        <taxon>Neopterygii</taxon>
        <taxon>Teleostei</taxon>
        <taxon>Notacanthiformes</taxon>
        <taxon>Halosauridae</taxon>
        <taxon>Aldrovandia</taxon>
    </lineage>
</organism>
<feature type="compositionally biased region" description="Basic and acidic residues" evidence="1">
    <location>
        <begin position="31"/>
        <end position="55"/>
    </location>
</feature>